<dbReference type="Proteomes" id="UP001597347">
    <property type="component" value="Unassembled WGS sequence"/>
</dbReference>
<proteinExistence type="predicted"/>
<dbReference type="InterPro" id="IPR000182">
    <property type="entry name" value="GNAT_dom"/>
</dbReference>
<gene>
    <name evidence="2" type="ORF">ACFSBI_12215</name>
</gene>
<dbReference type="EMBL" id="JBHUEA010000019">
    <property type="protein sequence ID" value="MFD1722314.1"/>
    <property type="molecule type" value="Genomic_DNA"/>
</dbReference>
<name>A0ABW4LGM1_9MICO</name>
<dbReference type="SUPFAM" id="SSF55729">
    <property type="entry name" value="Acyl-CoA N-acyltransferases (Nat)"/>
    <property type="match status" value="1"/>
</dbReference>
<sequence length="187" mass="20381">MTDVHEIETVVFEGDAPASIWTGVAGLYEEAFASPPYREARGELREIAQWGPAMLAAPGGRLTAAVVEDQVAGFAVSERLDQDRPWQEMLASTAGPEGGLVLPPESTVILQELAVDDAHRGRGIARALVAALLRDRAEEHVVLSVFERASSVHAMYRRWGFDEFGTAPAEGGDDTMHLMHHRLPWAL</sequence>
<evidence type="ECO:0000313" key="2">
    <source>
        <dbReference type="EMBL" id="MFD1722314.1"/>
    </source>
</evidence>
<protein>
    <submittedName>
        <fullName evidence="2">GNAT family N-acetyltransferase</fullName>
    </submittedName>
</protein>
<organism evidence="2 3">
    <name type="scientific">Amnibacterium endophyticum</name>
    <dbReference type="NCBI Taxonomy" id="2109337"/>
    <lineage>
        <taxon>Bacteria</taxon>
        <taxon>Bacillati</taxon>
        <taxon>Actinomycetota</taxon>
        <taxon>Actinomycetes</taxon>
        <taxon>Micrococcales</taxon>
        <taxon>Microbacteriaceae</taxon>
        <taxon>Amnibacterium</taxon>
    </lineage>
</organism>
<feature type="domain" description="N-acetyltransferase" evidence="1">
    <location>
        <begin position="10"/>
        <end position="184"/>
    </location>
</feature>
<reference evidence="3" key="1">
    <citation type="journal article" date="2019" name="Int. J. Syst. Evol. Microbiol.">
        <title>The Global Catalogue of Microorganisms (GCM) 10K type strain sequencing project: providing services to taxonomists for standard genome sequencing and annotation.</title>
        <authorList>
            <consortium name="The Broad Institute Genomics Platform"/>
            <consortium name="The Broad Institute Genome Sequencing Center for Infectious Disease"/>
            <person name="Wu L."/>
            <person name="Ma J."/>
        </authorList>
    </citation>
    <scope>NUCLEOTIDE SEQUENCE [LARGE SCALE GENOMIC DNA]</scope>
    <source>
        <strain evidence="3">CGMCC 1.12471</strain>
    </source>
</reference>
<dbReference type="Pfam" id="PF00583">
    <property type="entry name" value="Acetyltransf_1"/>
    <property type="match status" value="1"/>
</dbReference>
<keyword evidence="3" id="KW-1185">Reference proteome</keyword>
<dbReference type="CDD" id="cd04301">
    <property type="entry name" value="NAT_SF"/>
    <property type="match status" value="1"/>
</dbReference>
<dbReference type="Gene3D" id="3.40.630.30">
    <property type="match status" value="1"/>
</dbReference>
<dbReference type="RefSeq" id="WP_377935307.1">
    <property type="nucleotide sequence ID" value="NZ_JBHUEA010000019.1"/>
</dbReference>
<accession>A0ABW4LGM1</accession>
<comment type="caution">
    <text evidence="2">The sequence shown here is derived from an EMBL/GenBank/DDBJ whole genome shotgun (WGS) entry which is preliminary data.</text>
</comment>
<evidence type="ECO:0000259" key="1">
    <source>
        <dbReference type="PROSITE" id="PS51186"/>
    </source>
</evidence>
<dbReference type="PROSITE" id="PS51186">
    <property type="entry name" value="GNAT"/>
    <property type="match status" value="1"/>
</dbReference>
<evidence type="ECO:0000313" key="3">
    <source>
        <dbReference type="Proteomes" id="UP001597347"/>
    </source>
</evidence>
<dbReference type="InterPro" id="IPR016181">
    <property type="entry name" value="Acyl_CoA_acyltransferase"/>
</dbReference>